<evidence type="ECO:0000256" key="2">
    <source>
        <dbReference type="ARBA" id="ARBA00022630"/>
    </source>
</evidence>
<keyword evidence="3" id="KW-0274">FAD</keyword>
<sequence>MRIIIVGAGIAGLSLAIALAQNNHKVLVLDSASQLAEIGAGVQMTPQAVKYFFRWGLKEDIMAHCIMPEKINIKDKDGSMLGAMQMDKMEKLYGAPYIVVHRAALHDILHRHAVHAGAELLLDKKVIRYEFENGAVEVKSGKRLEADLVIAADGINSFARSQLLMSSDPGSQPTGWAALRMMAEVSKIQQNPATADLVNLKSYNSNFWIAPDRSCMTYLIKDASMLNIVLSHRDDIDMSKLSYEDHKKVVDDLFGDFEQPVQQLLNLALPNIVNYPVYAVPPLPHWTHSSGRFTLLGDAAHAMAFYMSMGVSLAVEDAVSLATILSLTCPDSRTVPEAKSLKNALTVFEEVRKRRAVNVQRASLRAGDSFHVPDGKEREAMYELMRHTNEDFDVAKEPLDSTSQERDEINRAVGGIGNKKTRDWCYGYDAVGDVMAAYQAKLE</sequence>
<comment type="similarity">
    <text evidence="1">Belongs to the paxM FAD-dependent monooxygenase family.</text>
</comment>
<dbReference type="PRINTS" id="PR00420">
    <property type="entry name" value="RNGMNOXGNASE"/>
</dbReference>
<dbReference type="GO" id="GO:0004497">
    <property type="term" value="F:monooxygenase activity"/>
    <property type="evidence" value="ECO:0007669"/>
    <property type="project" value="UniProtKB-KW"/>
</dbReference>
<name>A0A9W9U4K6_9EURO</name>
<evidence type="ECO:0000259" key="6">
    <source>
        <dbReference type="Pfam" id="PF01494"/>
    </source>
</evidence>
<accession>A0A9W9U4K6</accession>
<dbReference type="OrthoDB" id="420606at2759"/>
<evidence type="ECO:0000313" key="8">
    <source>
        <dbReference type="Proteomes" id="UP001147746"/>
    </source>
</evidence>
<evidence type="ECO:0000256" key="1">
    <source>
        <dbReference type="ARBA" id="ARBA00007992"/>
    </source>
</evidence>
<dbReference type="Gene3D" id="3.50.50.60">
    <property type="entry name" value="FAD/NAD(P)-binding domain"/>
    <property type="match status" value="1"/>
</dbReference>
<evidence type="ECO:0000313" key="7">
    <source>
        <dbReference type="EMBL" id="KAJ5316206.1"/>
    </source>
</evidence>
<keyword evidence="5" id="KW-0503">Monooxygenase</keyword>
<proteinExistence type="inferred from homology"/>
<keyword evidence="8" id="KW-1185">Reference proteome</keyword>
<dbReference type="PANTHER" id="PTHR13789:SF147">
    <property type="entry name" value="PUTATIVE (AFU_ORTHOLOGUE AFUA_2G01950)-RELATED"/>
    <property type="match status" value="1"/>
</dbReference>
<keyword evidence="4" id="KW-0560">Oxidoreductase</keyword>
<comment type="caution">
    <text evidence="7">The sequence shown here is derived from an EMBL/GenBank/DDBJ whole genome shotgun (WGS) entry which is preliminary data.</text>
</comment>
<dbReference type="InterPro" id="IPR002938">
    <property type="entry name" value="FAD-bd"/>
</dbReference>
<dbReference type="Pfam" id="PF01494">
    <property type="entry name" value="FAD_binding_3"/>
    <property type="match status" value="1"/>
</dbReference>
<dbReference type="InterPro" id="IPR050493">
    <property type="entry name" value="FAD-dep_Monooxygenase_BioMet"/>
</dbReference>
<organism evidence="7 8">
    <name type="scientific">Penicillium atrosanguineum</name>
    <dbReference type="NCBI Taxonomy" id="1132637"/>
    <lineage>
        <taxon>Eukaryota</taxon>
        <taxon>Fungi</taxon>
        <taxon>Dikarya</taxon>
        <taxon>Ascomycota</taxon>
        <taxon>Pezizomycotina</taxon>
        <taxon>Eurotiomycetes</taxon>
        <taxon>Eurotiomycetidae</taxon>
        <taxon>Eurotiales</taxon>
        <taxon>Aspergillaceae</taxon>
        <taxon>Penicillium</taxon>
    </lineage>
</organism>
<evidence type="ECO:0000256" key="4">
    <source>
        <dbReference type="ARBA" id="ARBA00023002"/>
    </source>
</evidence>
<evidence type="ECO:0000256" key="3">
    <source>
        <dbReference type="ARBA" id="ARBA00022827"/>
    </source>
</evidence>
<dbReference type="EMBL" id="JAPZBO010000005">
    <property type="protein sequence ID" value="KAJ5316206.1"/>
    <property type="molecule type" value="Genomic_DNA"/>
</dbReference>
<dbReference type="AlphaFoldDB" id="A0A9W9U4K6"/>
<gene>
    <name evidence="7" type="ORF">N7476_006513</name>
</gene>
<keyword evidence="2" id="KW-0285">Flavoprotein</keyword>
<dbReference type="PANTHER" id="PTHR13789">
    <property type="entry name" value="MONOOXYGENASE"/>
    <property type="match status" value="1"/>
</dbReference>
<dbReference type="GO" id="GO:0071949">
    <property type="term" value="F:FAD binding"/>
    <property type="evidence" value="ECO:0007669"/>
    <property type="project" value="InterPro"/>
</dbReference>
<dbReference type="Proteomes" id="UP001147746">
    <property type="component" value="Unassembled WGS sequence"/>
</dbReference>
<reference evidence="7" key="2">
    <citation type="journal article" date="2023" name="IMA Fungus">
        <title>Comparative genomic study of the Penicillium genus elucidates a diverse pangenome and 15 lateral gene transfer events.</title>
        <authorList>
            <person name="Petersen C."/>
            <person name="Sorensen T."/>
            <person name="Nielsen M.R."/>
            <person name="Sondergaard T.E."/>
            <person name="Sorensen J.L."/>
            <person name="Fitzpatrick D.A."/>
            <person name="Frisvad J.C."/>
            <person name="Nielsen K.L."/>
        </authorList>
    </citation>
    <scope>NUCLEOTIDE SEQUENCE</scope>
    <source>
        <strain evidence="7">IBT 21472</strain>
    </source>
</reference>
<protein>
    <recommendedName>
        <fullName evidence="6">FAD-binding domain-containing protein</fullName>
    </recommendedName>
</protein>
<reference evidence="7" key="1">
    <citation type="submission" date="2022-12" db="EMBL/GenBank/DDBJ databases">
        <authorList>
            <person name="Petersen C."/>
        </authorList>
    </citation>
    <scope>NUCLEOTIDE SEQUENCE</scope>
    <source>
        <strain evidence="7">IBT 21472</strain>
    </source>
</reference>
<dbReference type="InterPro" id="IPR036188">
    <property type="entry name" value="FAD/NAD-bd_sf"/>
</dbReference>
<evidence type="ECO:0000256" key="5">
    <source>
        <dbReference type="ARBA" id="ARBA00023033"/>
    </source>
</evidence>
<feature type="domain" description="FAD-binding" evidence="6">
    <location>
        <begin position="3"/>
        <end position="327"/>
    </location>
</feature>
<dbReference type="SUPFAM" id="SSF51905">
    <property type="entry name" value="FAD/NAD(P)-binding domain"/>
    <property type="match status" value="1"/>
</dbReference>